<dbReference type="EMBL" id="JAACJN010000292">
    <property type="protein sequence ID" value="KAF5350818.1"/>
    <property type="molecule type" value="Genomic_DNA"/>
</dbReference>
<reference evidence="3 4" key="1">
    <citation type="journal article" date="2020" name="ISME J.">
        <title>Uncovering the hidden diversity of litter-decomposition mechanisms in mushroom-forming fungi.</title>
        <authorList>
            <person name="Floudas D."/>
            <person name="Bentzer J."/>
            <person name="Ahren D."/>
            <person name="Johansson T."/>
            <person name="Persson P."/>
            <person name="Tunlid A."/>
        </authorList>
    </citation>
    <scope>NUCLEOTIDE SEQUENCE [LARGE SCALE GENOMIC DNA]</scope>
    <source>
        <strain evidence="3 4">CBS 406.79</strain>
    </source>
</reference>
<proteinExistence type="predicted"/>
<keyword evidence="1" id="KW-0472">Membrane</keyword>
<evidence type="ECO:0000313" key="4">
    <source>
        <dbReference type="Proteomes" id="UP000518752"/>
    </source>
</evidence>
<feature type="transmembrane region" description="Helical" evidence="1">
    <location>
        <begin position="87"/>
        <end position="110"/>
    </location>
</feature>
<dbReference type="InterPro" id="IPR045340">
    <property type="entry name" value="DUF6533"/>
</dbReference>
<keyword evidence="1" id="KW-1133">Transmembrane helix</keyword>
<comment type="caution">
    <text evidence="3">The sequence shown here is derived from an EMBL/GenBank/DDBJ whole genome shotgun (WGS) entry which is preliminary data.</text>
</comment>
<feature type="transmembrane region" description="Helical" evidence="1">
    <location>
        <begin position="52"/>
        <end position="75"/>
    </location>
</feature>
<organism evidence="3 4">
    <name type="scientific">Collybiopsis confluens</name>
    <dbReference type="NCBI Taxonomy" id="2823264"/>
    <lineage>
        <taxon>Eukaryota</taxon>
        <taxon>Fungi</taxon>
        <taxon>Dikarya</taxon>
        <taxon>Basidiomycota</taxon>
        <taxon>Agaricomycotina</taxon>
        <taxon>Agaricomycetes</taxon>
        <taxon>Agaricomycetidae</taxon>
        <taxon>Agaricales</taxon>
        <taxon>Marasmiineae</taxon>
        <taxon>Omphalotaceae</taxon>
        <taxon>Collybiopsis</taxon>
    </lineage>
</organism>
<sequence>MPNVIGIIAAGVRRFEKLFLLGCDGVRTRKQEVEFIWSKPVRLTLVRCLFILVRYLAVLIHIGDIVLAVLIFGAPQHPPHSLCISMLLFRATSCQSMFLVLHLILMLRVFALYNQNLRMGGFLLALIVIAFAASTGGVIRGFLHADIEFDGPCFPKKLNKNRRENPMLIVACKELFIQLVLHGLTWKRTMYDLRGIRIPSQPQLLSVLHRDGLRVFMGILVNFDDQAPDCIYFGFGNEDNSQSSDSTYSSDEATISSPKEVELTVIESVIEWDTPWDTSTILGVEQ</sequence>
<keyword evidence="1" id="KW-0812">Transmembrane</keyword>
<name>A0A8H5FW02_9AGAR</name>
<accession>A0A8H5FW02</accession>
<evidence type="ECO:0000313" key="3">
    <source>
        <dbReference type="EMBL" id="KAF5350818.1"/>
    </source>
</evidence>
<feature type="transmembrane region" description="Helical" evidence="1">
    <location>
        <begin position="122"/>
        <end position="145"/>
    </location>
</feature>
<dbReference type="Pfam" id="PF20151">
    <property type="entry name" value="DUF6533"/>
    <property type="match status" value="1"/>
</dbReference>
<gene>
    <name evidence="3" type="ORF">D9757_013534</name>
</gene>
<dbReference type="Proteomes" id="UP000518752">
    <property type="component" value="Unassembled WGS sequence"/>
</dbReference>
<keyword evidence="4" id="KW-1185">Reference proteome</keyword>
<protein>
    <recommendedName>
        <fullName evidence="2">DUF6533 domain-containing protein</fullName>
    </recommendedName>
</protein>
<evidence type="ECO:0000259" key="2">
    <source>
        <dbReference type="Pfam" id="PF20151"/>
    </source>
</evidence>
<evidence type="ECO:0000256" key="1">
    <source>
        <dbReference type="SAM" id="Phobius"/>
    </source>
</evidence>
<feature type="domain" description="DUF6533" evidence="2">
    <location>
        <begin position="26"/>
        <end position="59"/>
    </location>
</feature>
<dbReference type="AlphaFoldDB" id="A0A8H5FW02"/>
<dbReference type="OrthoDB" id="3020506at2759"/>